<keyword evidence="2 5" id="KW-0689">Ribosomal protein</keyword>
<dbReference type="InterPro" id="IPR023035">
    <property type="entry name" value="Ribosomal_uS9_bac/plastid"/>
</dbReference>
<evidence type="ECO:0000256" key="2">
    <source>
        <dbReference type="ARBA" id="ARBA00022980"/>
    </source>
</evidence>
<dbReference type="HAMAP" id="MF_00532_B">
    <property type="entry name" value="Ribosomal_uS9_B"/>
    <property type="match status" value="1"/>
</dbReference>
<keyword evidence="3 5" id="KW-0687">Ribonucleoprotein</keyword>
<reference evidence="7 8" key="1">
    <citation type="journal article" date="2016" name="Nat. Commun.">
        <title>Thousands of microbial genomes shed light on interconnected biogeochemical processes in an aquifer system.</title>
        <authorList>
            <person name="Anantharaman K."/>
            <person name="Brown C.T."/>
            <person name="Hug L.A."/>
            <person name="Sharon I."/>
            <person name="Castelle C.J."/>
            <person name="Probst A.J."/>
            <person name="Thomas B.C."/>
            <person name="Singh A."/>
            <person name="Wilkins M.J."/>
            <person name="Karaoz U."/>
            <person name="Brodie E.L."/>
            <person name="Williams K.H."/>
            <person name="Hubbard S.S."/>
            <person name="Banfield J.F."/>
        </authorList>
    </citation>
    <scope>NUCLEOTIDE SEQUENCE [LARGE SCALE GENOMIC DNA]</scope>
</reference>
<dbReference type="GO" id="GO:0015935">
    <property type="term" value="C:small ribosomal subunit"/>
    <property type="evidence" value="ECO:0007669"/>
    <property type="project" value="UniProtKB-ARBA"/>
</dbReference>
<feature type="region of interest" description="Disordered" evidence="6">
    <location>
        <begin position="108"/>
        <end position="133"/>
    </location>
</feature>
<dbReference type="PANTHER" id="PTHR21569">
    <property type="entry name" value="RIBOSOMAL PROTEIN S9"/>
    <property type="match status" value="1"/>
</dbReference>
<evidence type="ECO:0000313" key="8">
    <source>
        <dbReference type="Proteomes" id="UP000177865"/>
    </source>
</evidence>
<proteinExistence type="inferred from homology"/>
<dbReference type="GO" id="GO:0003735">
    <property type="term" value="F:structural constituent of ribosome"/>
    <property type="evidence" value="ECO:0007669"/>
    <property type="project" value="InterPro"/>
</dbReference>
<evidence type="ECO:0000256" key="6">
    <source>
        <dbReference type="SAM" id="MobiDB-lite"/>
    </source>
</evidence>
<organism evidence="7 8">
    <name type="scientific">Candidatus Terrybacteria bacterium RIFCSPLOWO2_01_FULL_58_14</name>
    <dbReference type="NCBI Taxonomy" id="1802369"/>
    <lineage>
        <taxon>Bacteria</taxon>
        <taxon>Candidatus Terryibacteriota</taxon>
    </lineage>
</organism>
<accession>A0A1G2PVU5</accession>
<dbReference type="SUPFAM" id="SSF54211">
    <property type="entry name" value="Ribosomal protein S5 domain 2-like"/>
    <property type="match status" value="1"/>
</dbReference>
<dbReference type="AlphaFoldDB" id="A0A1G2PVU5"/>
<dbReference type="FunFam" id="3.30.230.10:FF:000001">
    <property type="entry name" value="30S ribosomal protein S9"/>
    <property type="match status" value="1"/>
</dbReference>
<dbReference type="NCBIfam" id="NF001099">
    <property type="entry name" value="PRK00132.1"/>
    <property type="match status" value="1"/>
</dbReference>
<evidence type="ECO:0000256" key="3">
    <source>
        <dbReference type="ARBA" id="ARBA00023274"/>
    </source>
</evidence>
<dbReference type="InterPro" id="IPR020568">
    <property type="entry name" value="Ribosomal_Su5_D2-typ_SF"/>
</dbReference>
<comment type="similarity">
    <text evidence="1 5">Belongs to the universal ribosomal protein uS9 family.</text>
</comment>
<dbReference type="GO" id="GO:0005737">
    <property type="term" value="C:cytoplasm"/>
    <property type="evidence" value="ECO:0007669"/>
    <property type="project" value="UniProtKB-ARBA"/>
</dbReference>
<dbReference type="Gene3D" id="3.30.230.10">
    <property type="match status" value="1"/>
</dbReference>
<comment type="caution">
    <text evidence="7">The sequence shown here is derived from an EMBL/GenBank/DDBJ whole genome shotgun (WGS) entry which is preliminary data.</text>
</comment>
<dbReference type="Proteomes" id="UP000177865">
    <property type="component" value="Unassembled WGS sequence"/>
</dbReference>
<protein>
    <recommendedName>
        <fullName evidence="4 5">Small ribosomal subunit protein uS9</fullName>
    </recommendedName>
</protein>
<dbReference type="EMBL" id="MHSZ01000032">
    <property type="protein sequence ID" value="OHA52448.1"/>
    <property type="molecule type" value="Genomic_DNA"/>
</dbReference>
<evidence type="ECO:0000256" key="1">
    <source>
        <dbReference type="ARBA" id="ARBA00005251"/>
    </source>
</evidence>
<feature type="compositionally biased region" description="Basic residues" evidence="6">
    <location>
        <begin position="118"/>
        <end position="133"/>
    </location>
</feature>
<sequence length="133" mass="15375">MRGTDRYFQGVGRRKTAVARVKLFTRGDRTMTVNGRTVERYFPTPALRESAQAALMKMNVEEKFRLVAVIRGGGLSAQAEALRHETARALLQFNPDFRKRLKRAGYLTRDPRMVERKKPGKKKARRSPQWAKR</sequence>
<dbReference type="Pfam" id="PF00380">
    <property type="entry name" value="Ribosomal_S9"/>
    <property type="match status" value="1"/>
</dbReference>
<dbReference type="PANTHER" id="PTHR21569:SF1">
    <property type="entry name" value="SMALL RIBOSOMAL SUBUNIT PROTEIN US9M"/>
    <property type="match status" value="1"/>
</dbReference>
<gene>
    <name evidence="5" type="primary">rpsI</name>
    <name evidence="7" type="ORF">A2991_02970</name>
</gene>
<name>A0A1G2PVU5_9BACT</name>
<evidence type="ECO:0000256" key="4">
    <source>
        <dbReference type="ARBA" id="ARBA00035259"/>
    </source>
</evidence>
<dbReference type="GO" id="GO:0006412">
    <property type="term" value="P:translation"/>
    <property type="evidence" value="ECO:0007669"/>
    <property type="project" value="UniProtKB-UniRule"/>
</dbReference>
<evidence type="ECO:0000313" key="7">
    <source>
        <dbReference type="EMBL" id="OHA52448.1"/>
    </source>
</evidence>
<dbReference type="InterPro" id="IPR000754">
    <property type="entry name" value="Ribosomal_uS9"/>
</dbReference>
<dbReference type="GO" id="GO:0003723">
    <property type="term" value="F:RNA binding"/>
    <property type="evidence" value="ECO:0007669"/>
    <property type="project" value="TreeGrafter"/>
</dbReference>
<dbReference type="InterPro" id="IPR014721">
    <property type="entry name" value="Ribsml_uS5_D2-typ_fold_subgr"/>
</dbReference>
<evidence type="ECO:0000256" key="5">
    <source>
        <dbReference type="HAMAP-Rule" id="MF_00532"/>
    </source>
</evidence>